<reference evidence="3" key="1">
    <citation type="journal article" date="2021" name="PeerJ">
        <title>Extensive microbial diversity within the chicken gut microbiome revealed by metagenomics and culture.</title>
        <authorList>
            <person name="Gilroy R."/>
            <person name="Ravi A."/>
            <person name="Getino M."/>
            <person name="Pursley I."/>
            <person name="Horton D.L."/>
            <person name="Alikhan N.F."/>
            <person name="Baker D."/>
            <person name="Gharbi K."/>
            <person name="Hall N."/>
            <person name="Watson M."/>
            <person name="Adriaenssens E.M."/>
            <person name="Foster-Nyarko E."/>
            <person name="Jarju S."/>
            <person name="Secka A."/>
            <person name="Antonio M."/>
            <person name="Oren A."/>
            <person name="Chaudhuri R.R."/>
            <person name="La Ragione R."/>
            <person name="Hildebrand F."/>
            <person name="Pallen M.J."/>
        </authorList>
    </citation>
    <scope>NUCLEOTIDE SEQUENCE</scope>
    <source>
        <strain evidence="3">MalCec1-1739</strain>
    </source>
</reference>
<accession>A0A9D2ZV20</accession>
<proteinExistence type="predicted"/>
<dbReference type="InterPro" id="IPR025684">
    <property type="entry name" value="SprA_N_dom"/>
</dbReference>
<comment type="caution">
    <text evidence="3">The sequence shown here is derived from an EMBL/GenBank/DDBJ whole genome shotgun (WGS) entry which is preliminary data.</text>
</comment>
<feature type="domain" description="Gliding motility protein SprA N-terminal" evidence="2">
    <location>
        <begin position="1077"/>
        <end position="1597"/>
    </location>
</feature>
<feature type="compositionally biased region" description="Polar residues" evidence="1">
    <location>
        <begin position="1893"/>
        <end position="1902"/>
    </location>
</feature>
<dbReference type="InterPro" id="IPR026377">
    <property type="entry name" value="Cell_surface_SprA"/>
</dbReference>
<feature type="region of interest" description="Disordered" evidence="1">
    <location>
        <begin position="1892"/>
        <end position="1913"/>
    </location>
</feature>
<evidence type="ECO:0000259" key="2">
    <source>
        <dbReference type="Pfam" id="PF14349"/>
    </source>
</evidence>
<reference evidence="3" key="2">
    <citation type="submission" date="2021-04" db="EMBL/GenBank/DDBJ databases">
        <authorList>
            <person name="Gilroy R."/>
        </authorList>
    </citation>
    <scope>NUCLEOTIDE SEQUENCE</scope>
    <source>
        <strain evidence="3">MalCec1-1739</strain>
    </source>
</reference>
<feature type="compositionally biased region" description="Basic residues" evidence="1">
    <location>
        <begin position="1903"/>
        <end position="1912"/>
    </location>
</feature>
<dbReference type="PROSITE" id="PS51257">
    <property type="entry name" value="PROKAR_LIPOPROTEIN"/>
    <property type="match status" value="1"/>
</dbReference>
<organism evidence="3 4">
    <name type="scientific">Candidatus Avibacteroides avistercoris</name>
    <dbReference type="NCBI Taxonomy" id="2840690"/>
    <lineage>
        <taxon>Bacteria</taxon>
        <taxon>Pseudomonadati</taxon>
        <taxon>Bacteroidota</taxon>
        <taxon>Bacteroidia</taxon>
        <taxon>Bacteroidales</taxon>
        <taxon>Bacteroidaceae</taxon>
        <taxon>Bacteroidaceae incertae sedis</taxon>
        <taxon>Candidatus Avibacteroides</taxon>
    </lineage>
</organism>
<feature type="region of interest" description="Disordered" evidence="1">
    <location>
        <begin position="2366"/>
        <end position="2396"/>
    </location>
</feature>
<dbReference type="EMBL" id="DWUP01000100">
    <property type="protein sequence ID" value="HJD53049.1"/>
    <property type="molecule type" value="Genomic_DNA"/>
</dbReference>
<sequence length="2483" mass="280235">MRRHSTYILALLIVITACIWTGGGVAHARTLALAAAAMAEGDSVKPRYSVRKTYPETFLDLQPAAVDLKNPEGLVTEVEYDEKANIYKVTTKVGSLVLGVPLYLTPEEYSDWSLRRSMEAYYKDKNDELLEGDKHNFDLMDMKFDLGPAEKIFGPGGVQIKTQGSAELKFGMRYRNTDNPTQSEATRKNWGFDFDEKININVNGKVGDKIDMNLNYNTDATFDFDTKQIKLKYEGKEDEIIQLLEAGNVSMPTNSSLIRGATSLFGIRTDLQFGKLKLQAVVSQQESESKTVTSKGGGQTTEFELTVDEYEENRHFFLGHFFRDNYDKNMSQLPNIVSGISITRIEVWITNKRGNYDNPRNILAFADLGERDHIGNPAWQPVGVSDVTSNNANTLYSQMVSTYSAIRSIDAAVPTLSAIPGFEGGVDYEKIESARLLTSSEYTLNSSLGYISLRTKLQADEVLAVAYEYTYRGQRYQVGEFSSDIKDNDQTLFLKLLKSTSNSPGTTNWDLMMKNVYSLNAYQVQSEDFRLDILYQSDTTGTYINYVPEGRINRQILLRVLGLDRLDNQNQPNPNGFFDYVEGYTVISQTGQVIFPVVEPFGSYLRSQFQNDAIADKYVFQELYDSTKTVAQQIAEKNKFILRGEYKSSSGAEINLGAMNVPQGSVVVTAGGVTLTENVDYTVDYTMGIVTILNQSILDAGTPISVNCESNSTFSMQRKTMVGLNFTYDFTKDFQLGGTIMHMSEKPLTTKVNMGDEPISNTLWGMNLAWKNENQFLTNLVSWLPGVSPTTKSTIDLTAEFAQLIPGKVKGLQDNASYIDDFESTQIGIDIRQPSYWMLASVPQTSAFPEATLSNDTDYGRNRALMSWYFIDPMMVRQNSSIQPAHLRNDLDQLSNHYVREVYEEEVFPNRETSVGEASTRSILNVAYYPDERGPYNLDTDLNAEGKLNNPAQRFGAMMRKLDMTDFETSNIEYIEFWMLDPFIYADEASGRVGGDLYINLGDISEDILKDGKKFFENGMPADGDLSRTEETVWGRVPTDRSIVYAFDNTSGARARQDVGLNGLNSDEERSFSTYSDYLNRVQAIVSPTAFEQFNADPAGDNYHYYRGSDYDAQELGILDRYKYYTGTEGNSTASEDSPESYDISAKSMPDVEDINQDNTLNEFEKYFQYRIELTPEKMRVGENYISNIRTANVRLRNGSNEEVNWYQFKIPLREGTPVGNISDFKSVRFIRLYLTNFEQPVVLRFATFELVRGEWRTYEQELSGNTASEQLTSATIEVSAVNIEENSEKSPVNYVLPPGISRVIDPGQPQLRQDNEQAMSLKVTDLQPGDARAVYKNTGMDLRRYKRLQMFLHAEAFVDDETDLQDGQISAFIRLGSDYRNNYYEYEVPLDVTPPGYYDNNTSEGRLAVWPADNMLDIALDIFTDLKKERNAAKNAGDPNAAYNRVYYTYDPDKPANKVSIIGNPSLSEVKTIMIGVRNNSRARKSAEVWVNELRLTEFNDDGGWAAQGNLNVKLSDLGQISMAGHIETAGFGGLDQSVSERRLDDYKQYSITANIELGKLLPEKVKLSAPLYYSVSKEITTPKYNPFDQDMLMSDVYDTYTDKHQIDSIKDVVNERVTYKNFSISNLRFDITSKVPMPYDPSNFTFGYSSTRKLNQGNTTQWEKDNTWQANFGYNYASAVKPWEPFKQIKSKSKWVKFIKEFGLNYVPQNLSFNTDMTRHYYELQLRDVENTYGGDATIPLSFSKDFLWNREFALRWDLTKNLRMNFTSATNAEVEEPYGPVNKDLYPDEYEFWKDSVKMSLADLGRPMDYNQTFTASYKLPFDKIPLFDWLTGDAKYSASYSWERGAELTDGSSMGNIIDNQRTLDINGKANLEALYNKSPWLKAVNKKFSGSSSSRQRTTAKGKKKDKKEKDLVKVLRLPGDTSIKITHNFESRKVRVSAIDTAGHRYPLKYKVVNKNTIRLTFADSANIKLTIKPGPKLEDQKWYKVMQCVTRFAMMVRNVSVTYRNTYAMTLPGYMPEVGDMLGQKKTGGVMAPGLAFAFGMTGDSFIEEAADKGWLMNSDSIVTPATTNAMEDLQLRASLEPVRDLKIELTASRTVNRSRSIQFMFDGMPTTQSGNFQMTTIAIGSAFERSNGRNGYSSRAFDRFVSNLDVVRRRLEQRYAGATYPVGSALAGQRFDPANGTFSRYSSDVMIPAFLAAYTGRDINGKNALDLFPGLLQMLPNWRVTYNGLSKLDWFKKYFKSFNINHTYRCTYAIGSYNTFQTFTEYMDGYGFVEDVQTGLPTPSSMYDISTVSINEQFSPLIGIDMTFHNSMSAKLEYRQTRVLTLSMAANQIVESGSKDIVVGLGYTISDVKLFGGGGNRRRRSSGTGSSTSSSSKGGTSSSSSSGVNNDIKLRCDFSWRNQMSLCRNIQDLTTQATQGNRAVRLSLSADYTVSRLLTLRLYYDYQRNMPLVSSASYPVTNSDFGVSVRLSLTR</sequence>
<evidence type="ECO:0000313" key="3">
    <source>
        <dbReference type="EMBL" id="HJD53049.1"/>
    </source>
</evidence>
<dbReference type="NCBIfam" id="TIGR04189">
    <property type="entry name" value="surface_SprA"/>
    <property type="match status" value="1"/>
</dbReference>
<gene>
    <name evidence="3" type="primary">sprA</name>
    <name evidence="3" type="ORF">IAA93_04915</name>
</gene>
<name>A0A9D2ZV20_9BACT</name>
<protein>
    <submittedName>
        <fullName evidence="3">Cell surface protein SprA</fullName>
    </submittedName>
</protein>
<evidence type="ECO:0000313" key="4">
    <source>
        <dbReference type="Proteomes" id="UP000787625"/>
    </source>
</evidence>
<dbReference type="Pfam" id="PF14349">
    <property type="entry name" value="SprA_N"/>
    <property type="match status" value="2"/>
</dbReference>
<dbReference type="Proteomes" id="UP000787625">
    <property type="component" value="Unassembled WGS sequence"/>
</dbReference>
<feature type="compositionally biased region" description="Low complexity" evidence="1">
    <location>
        <begin position="2374"/>
        <end position="2395"/>
    </location>
</feature>
<evidence type="ECO:0000256" key="1">
    <source>
        <dbReference type="SAM" id="MobiDB-lite"/>
    </source>
</evidence>
<feature type="domain" description="Gliding motility protein SprA N-terminal" evidence="2">
    <location>
        <begin position="80"/>
        <end position="355"/>
    </location>
</feature>